<comment type="caution">
    <text evidence="1">The sequence shown here is derived from an EMBL/GenBank/DDBJ whole genome shotgun (WGS) entry which is preliminary data.</text>
</comment>
<dbReference type="EMBL" id="LAZR01022432">
    <property type="protein sequence ID" value="KKL81888.1"/>
    <property type="molecule type" value="Genomic_DNA"/>
</dbReference>
<name>A0A0F9F6J4_9ZZZZ</name>
<feature type="non-terminal residue" evidence="1">
    <location>
        <position position="329"/>
    </location>
</feature>
<protein>
    <submittedName>
        <fullName evidence="1">Uncharacterized protein</fullName>
    </submittedName>
</protein>
<reference evidence="1" key="1">
    <citation type="journal article" date="2015" name="Nature">
        <title>Complex archaea that bridge the gap between prokaryotes and eukaryotes.</title>
        <authorList>
            <person name="Spang A."/>
            <person name="Saw J.H."/>
            <person name="Jorgensen S.L."/>
            <person name="Zaremba-Niedzwiedzka K."/>
            <person name="Martijn J."/>
            <person name="Lind A.E."/>
            <person name="van Eijk R."/>
            <person name="Schleper C."/>
            <person name="Guy L."/>
            <person name="Ettema T.J."/>
        </authorList>
    </citation>
    <scope>NUCLEOTIDE SEQUENCE</scope>
</reference>
<sequence>MITTTLGGSPAVGGSGFDVTLTVYDADGNMKTDFIGAHNVDWTISGANDAPDTTGPTLPADGSMTFTAGAVTYSGMVLVNGTDSVEIRALLTAEGVYEDTPVTETENSGVETAGIDFTVTVTVFDVYGNIADHGVNDYDGLHTIDFTSTATASPNLTSPTIPTAIALTFSGGAVTTNSGTDPFTLVNAGEAPTITATDNAAPAVNGVSDTITVDVNPVIASIRINTGTIGNTAEVTAFTVTTDNFYLIHGSRYDAYGNYISDVAAASTWDATGDYDIGDVVGTPGVGVSFEPDNTGTAGTITIDDPYNGTGAADDATGNITVNAGAINY</sequence>
<evidence type="ECO:0000313" key="1">
    <source>
        <dbReference type="EMBL" id="KKL81888.1"/>
    </source>
</evidence>
<organism evidence="1">
    <name type="scientific">marine sediment metagenome</name>
    <dbReference type="NCBI Taxonomy" id="412755"/>
    <lineage>
        <taxon>unclassified sequences</taxon>
        <taxon>metagenomes</taxon>
        <taxon>ecological metagenomes</taxon>
    </lineage>
</organism>
<proteinExistence type="predicted"/>
<accession>A0A0F9F6J4</accession>
<dbReference type="AlphaFoldDB" id="A0A0F9F6J4"/>
<gene>
    <name evidence="1" type="ORF">LCGC14_1990250</name>
</gene>